<dbReference type="HOGENOM" id="CLU_631734_0_0_1"/>
<dbReference type="InParanoid" id="K1WKG7"/>
<gene>
    <name evidence="3" type="ORF">MBM_08951</name>
</gene>
<keyword evidence="4" id="KW-1185">Reference proteome</keyword>
<dbReference type="KEGG" id="mbe:MBM_08951"/>
<evidence type="ECO:0000313" key="3">
    <source>
        <dbReference type="EMBL" id="EKD12722.1"/>
    </source>
</evidence>
<protein>
    <recommendedName>
        <fullName evidence="2">2EXR domain-containing protein</fullName>
    </recommendedName>
</protein>
<dbReference type="InterPro" id="IPR045518">
    <property type="entry name" value="2EXR"/>
</dbReference>
<feature type="region of interest" description="Disordered" evidence="1">
    <location>
        <begin position="105"/>
        <end position="139"/>
    </location>
</feature>
<dbReference type="Proteomes" id="UP000006753">
    <property type="component" value="Unassembled WGS sequence"/>
</dbReference>
<dbReference type="PANTHER" id="PTHR35910">
    <property type="entry name" value="2EXR DOMAIN-CONTAINING PROTEIN"/>
    <property type="match status" value="1"/>
</dbReference>
<dbReference type="EMBL" id="JH921454">
    <property type="protein sequence ID" value="EKD12722.1"/>
    <property type="molecule type" value="Genomic_DNA"/>
</dbReference>
<proteinExistence type="predicted"/>
<dbReference type="PANTHER" id="PTHR35910:SF6">
    <property type="entry name" value="2EXR DOMAIN-CONTAINING PROTEIN"/>
    <property type="match status" value="1"/>
</dbReference>
<reference evidence="3 4" key="1">
    <citation type="journal article" date="2012" name="BMC Genomics">
        <title>Sequencing the genome of Marssonina brunnea reveals fungus-poplar co-evolution.</title>
        <authorList>
            <person name="Zhu S."/>
            <person name="Cao Y.-Z."/>
            <person name="Jiang C."/>
            <person name="Tan B.-Y."/>
            <person name="Wang Z."/>
            <person name="Feng S."/>
            <person name="Zhang L."/>
            <person name="Su X.-H."/>
            <person name="Brejova B."/>
            <person name="Vinar T."/>
            <person name="Xu M."/>
            <person name="Wang M.-X."/>
            <person name="Zhang S.-G."/>
            <person name="Huang M.-R."/>
            <person name="Wu R."/>
            <person name="Zhou Y."/>
        </authorList>
    </citation>
    <scope>NUCLEOTIDE SEQUENCE [LARGE SCALE GENOMIC DNA]</scope>
    <source>
        <strain evidence="3 4">MB_m1</strain>
    </source>
</reference>
<evidence type="ECO:0000259" key="2">
    <source>
        <dbReference type="Pfam" id="PF20150"/>
    </source>
</evidence>
<dbReference type="Pfam" id="PF20150">
    <property type="entry name" value="2EXR"/>
    <property type="match status" value="1"/>
</dbReference>
<organism evidence="3 4">
    <name type="scientific">Marssonina brunnea f. sp. multigermtubi (strain MB_m1)</name>
    <name type="common">Marssonina leaf spot fungus</name>
    <dbReference type="NCBI Taxonomy" id="1072389"/>
    <lineage>
        <taxon>Eukaryota</taxon>
        <taxon>Fungi</taxon>
        <taxon>Dikarya</taxon>
        <taxon>Ascomycota</taxon>
        <taxon>Pezizomycotina</taxon>
        <taxon>Leotiomycetes</taxon>
        <taxon>Helotiales</taxon>
        <taxon>Drepanopezizaceae</taxon>
        <taxon>Drepanopeziza</taxon>
    </lineage>
</organism>
<dbReference type="AlphaFoldDB" id="K1WKG7"/>
<evidence type="ECO:0000313" key="4">
    <source>
        <dbReference type="Proteomes" id="UP000006753"/>
    </source>
</evidence>
<dbReference type="GeneID" id="18764886"/>
<dbReference type="OrthoDB" id="3473305at2759"/>
<feature type="compositionally biased region" description="Low complexity" evidence="1">
    <location>
        <begin position="7"/>
        <end position="22"/>
    </location>
</feature>
<sequence>MNPKSTTRPQAKAKPAQANATNLRQPAPETNWVAPEREWTDKNAIKNAKKRDRRKDRNKDRTGGATLGDISGLCRGGAAEESGGPGCKNIGEYYKGGKINEKGVNNRGGGGGKIGDGGDHADDESAEDESAEDESAEDEEKLYWVVPPVQLKKFPKLPFELRRMIWDLVLPDPQVIKISANGYFRREASGRTTTQDWVYRPSAQYRVPYMLSVCRESREEVMVHSVPCFASIFGGTPIYFNAKQDLMYFPDTEALMHFYAGVVPNLVNLSLITGGYSWSMTDFHTVVRQIAIGSVTNMEKAIGGVLNQMRGLESVLIGDKGIRGTGDTLILQLTQGVRALTMGWKDHTVRRPADRSVAFKFVPRGAFVRAINEWEGNIFPEEDLAEETEVGNGAQPNVPLPPPVSMAFNHQASALPIVARQVNSITVVVRADQR</sequence>
<evidence type="ECO:0000256" key="1">
    <source>
        <dbReference type="SAM" id="MobiDB-lite"/>
    </source>
</evidence>
<feature type="compositionally biased region" description="Gly residues" evidence="1">
    <location>
        <begin position="106"/>
        <end position="115"/>
    </location>
</feature>
<accession>K1WKG7</accession>
<feature type="region of interest" description="Disordered" evidence="1">
    <location>
        <begin position="1"/>
        <end position="87"/>
    </location>
</feature>
<feature type="compositionally biased region" description="Acidic residues" evidence="1">
    <location>
        <begin position="121"/>
        <end position="139"/>
    </location>
</feature>
<dbReference type="RefSeq" id="XP_007296840.1">
    <property type="nucleotide sequence ID" value="XM_007296778.1"/>
</dbReference>
<feature type="domain" description="2EXR" evidence="2">
    <location>
        <begin position="153"/>
        <end position="246"/>
    </location>
</feature>
<name>K1WKG7_MARBU</name>
<feature type="compositionally biased region" description="Basic and acidic residues" evidence="1">
    <location>
        <begin position="35"/>
        <end position="44"/>
    </location>
</feature>